<dbReference type="Proteomes" id="UP001154282">
    <property type="component" value="Unassembled WGS sequence"/>
</dbReference>
<name>A0AAV0PRP1_9ROSI</name>
<keyword evidence="2" id="KW-1185">Reference proteome</keyword>
<dbReference type="EMBL" id="CAMGYJ010000009">
    <property type="protein sequence ID" value="CAI0473435.1"/>
    <property type="molecule type" value="Genomic_DNA"/>
</dbReference>
<gene>
    <name evidence="1" type="ORF">LITE_LOCUS39635</name>
</gene>
<reference evidence="1" key="1">
    <citation type="submission" date="2022-08" db="EMBL/GenBank/DDBJ databases">
        <authorList>
            <person name="Gutierrez-Valencia J."/>
        </authorList>
    </citation>
    <scope>NUCLEOTIDE SEQUENCE</scope>
</reference>
<protein>
    <submittedName>
        <fullName evidence="1">Uncharacterized protein</fullName>
    </submittedName>
</protein>
<proteinExistence type="predicted"/>
<evidence type="ECO:0000313" key="2">
    <source>
        <dbReference type="Proteomes" id="UP001154282"/>
    </source>
</evidence>
<comment type="caution">
    <text evidence="1">The sequence shown here is derived from an EMBL/GenBank/DDBJ whole genome shotgun (WGS) entry which is preliminary data.</text>
</comment>
<dbReference type="AlphaFoldDB" id="A0AAV0PRP1"/>
<evidence type="ECO:0000313" key="1">
    <source>
        <dbReference type="EMBL" id="CAI0473435.1"/>
    </source>
</evidence>
<sequence length="54" mass="6040">MVPYPDPVAAFGPDPCFCSLRSPAEKLEDLCDCGMMYKIWEDEGRCVRWPGCPG</sequence>
<organism evidence="1 2">
    <name type="scientific">Linum tenue</name>
    <dbReference type="NCBI Taxonomy" id="586396"/>
    <lineage>
        <taxon>Eukaryota</taxon>
        <taxon>Viridiplantae</taxon>
        <taxon>Streptophyta</taxon>
        <taxon>Embryophyta</taxon>
        <taxon>Tracheophyta</taxon>
        <taxon>Spermatophyta</taxon>
        <taxon>Magnoliopsida</taxon>
        <taxon>eudicotyledons</taxon>
        <taxon>Gunneridae</taxon>
        <taxon>Pentapetalae</taxon>
        <taxon>rosids</taxon>
        <taxon>fabids</taxon>
        <taxon>Malpighiales</taxon>
        <taxon>Linaceae</taxon>
        <taxon>Linum</taxon>
    </lineage>
</organism>
<accession>A0AAV0PRP1</accession>